<reference evidence="2" key="1">
    <citation type="journal article" date="2013" name="PLoS ONE">
        <title>Direct detection of alternative open reading frames translation products in human significantly expands the proteome.</title>
        <authorList>
            <person name="Vanderperre B."/>
            <person name="Lucier J.-F."/>
            <person name="Motard J."/>
            <person name="Tremblay G."/>
            <person name="Vanderperre S."/>
            <person name="Wisztorski M."/>
            <person name="Salzet M."/>
            <person name="Boisvert F.-M."/>
            <person name="Roucou X."/>
        </authorList>
    </citation>
    <scope>NUCLEOTIDE SEQUENCE</scope>
</reference>
<name>L8E7D3_HUMAN</name>
<organism evidence="2">
    <name type="scientific">Homo sapiens</name>
    <name type="common">Human</name>
    <dbReference type="NCBI Taxonomy" id="9606"/>
    <lineage>
        <taxon>Eukaryota</taxon>
        <taxon>Metazoa</taxon>
        <taxon>Chordata</taxon>
        <taxon>Craniata</taxon>
        <taxon>Vertebrata</taxon>
        <taxon>Euteleostomi</taxon>
        <taxon>Mammalia</taxon>
        <taxon>Eutheria</taxon>
        <taxon>Euarchontoglires</taxon>
        <taxon>Primates</taxon>
        <taxon>Haplorrhini</taxon>
        <taxon>Catarrhini</taxon>
        <taxon>Hominidae</taxon>
        <taxon>Homo</taxon>
    </lineage>
</organism>
<sequence>MRDMELYMDRQAIPPDMPTLVMDSPHRQGPGPLEEGHLATVSTVTVKGTQGSHKDHTHEDTLTARLDLNMESQNP</sequence>
<evidence type="ECO:0000313" key="2">
    <source>
        <dbReference type="EMBL" id="CCQ43039.1"/>
    </source>
</evidence>
<evidence type="ECO:0000256" key="1">
    <source>
        <dbReference type="SAM" id="MobiDB-lite"/>
    </source>
</evidence>
<dbReference type="EMBL" id="HF583542">
    <property type="protein sequence ID" value="CCQ43039.1"/>
    <property type="molecule type" value="Genomic_DNA"/>
</dbReference>
<accession>L8E7D3</accession>
<dbReference type="AlphaFoldDB" id="L8E7D3"/>
<protein>
    <submittedName>
        <fullName evidence="2">Alternative protein FLG2</fullName>
    </submittedName>
</protein>
<dbReference type="OrthoDB" id="9909924at2759"/>
<proteinExistence type="predicted"/>
<gene>
    <name evidence="2" type="primary">FLG2</name>
</gene>
<feature type="region of interest" description="Disordered" evidence="1">
    <location>
        <begin position="1"/>
        <end position="35"/>
    </location>
</feature>